<organism evidence="1 2">
    <name type="scientific">Linderina macrospora</name>
    <dbReference type="NCBI Taxonomy" id="4868"/>
    <lineage>
        <taxon>Eukaryota</taxon>
        <taxon>Fungi</taxon>
        <taxon>Fungi incertae sedis</taxon>
        <taxon>Zoopagomycota</taxon>
        <taxon>Kickxellomycotina</taxon>
        <taxon>Kickxellomycetes</taxon>
        <taxon>Kickxellales</taxon>
        <taxon>Kickxellaceae</taxon>
        <taxon>Linderina</taxon>
    </lineage>
</organism>
<accession>A0ACC1JBC8</accession>
<dbReference type="Proteomes" id="UP001150603">
    <property type="component" value="Unassembled WGS sequence"/>
</dbReference>
<comment type="caution">
    <text evidence="1">The sequence shown here is derived from an EMBL/GenBank/DDBJ whole genome shotgun (WGS) entry which is preliminary data.</text>
</comment>
<evidence type="ECO:0000313" key="2">
    <source>
        <dbReference type="Proteomes" id="UP001150603"/>
    </source>
</evidence>
<sequence length="157" mass="17690">MASRFSTFTATVTNATSHVTGSTARRISKNRRKAERKKVRGKKGSVYEEAYLVDSLSKLIDRVRVHMAPVREMNLVLVRFGKRAMACELQQVFAALVESVLEHADPIFDEQRVQMQLGENGIPEPVPMEVNEFGLQSQPKHPKPALPTMAWKIRALC</sequence>
<evidence type="ECO:0000313" key="1">
    <source>
        <dbReference type="EMBL" id="KAJ1945428.1"/>
    </source>
</evidence>
<proteinExistence type="predicted"/>
<dbReference type="EMBL" id="JANBPW010001241">
    <property type="protein sequence ID" value="KAJ1945428.1"/>
    <property type="molecule type" value="Genomic_DNA"/>
</dbReference>
<gene>
    <name evidence="1" type="primary">ELP1_1</name>
    <name evidence="1" type="ORF">FBU59_002309</name>
</gene>
<reference evidence="1" key="1">
    <citation type="submission" date="2022-07" db="EMBL/GenBank/DDBJ databases">
        <title>Phylogenomic reconstructions and comparative analyses of Kickxellomycotina fungi.</title>
        <authorList>
            <person name="Reynolds N.K."/>
            <person name="Stajich J.E."/>
            <person name="Barry K."/>
            <person name="Grigoriev I.V."/>
            <person name="Crous P."/>
            <person name="Smith M.E."/>
        </authorList>
    </citation>
    <scope>NUCLEOTIDE SEQUENCE</scope>
    <source>
        <strain evidence="1">NRRL 5244</strain>
    </source>
</reference>
<protein>
    <submittedName>
        <fullName evidence="1">Elongator complex protein 1</fullName>
    </submittedName>
</protein>
<name>A0ACC1JBC8_9FUNG</name>
<keyword evidence="2" id="KW-1185">Reference proteome</keyword>